<dbReference type="SUPFAM" id="SSF51735">
    <property type="entry name" value="NAD(P)-binding Rossmann-fold domains"/>
    <property type="match status" value="1"/>
</dbReference>
<evidence type="ECO:0000259" key="2">
    <source>
        <dbReference type="Pfam" id="PF19051"/>
    </source>
</evidence>
<name>A0ABP8G9M6_9BACT</name>
<dbReference type="Gene3D" id="3.40.50.720">
    <property type="entry name" value="NAD(P)-binding Rossmann-like Domain"/>
    <property type="match status" value="1"/>
</dbReference>
<comment type="caution">
    <text evidence="3">The sequence shown here is derived from an EMBL/GenBank/DDBJ whole genome shotgun (WGS) entry which is preliminary data.</text>
</comment>
<protein>
    <submittedName>
        <fullName evidence="3">Gfo/Idh/MocA family oxidoreductase</fullName>
    </submittedName>
</protein>
<dbReference type="InterPro" id="IPR043906">
    <property type="entry name" value="Gfo/Idh/MocA_OxRdtase_bact_C"/>
</dbReference>
<evidence type="ECO:0000259" key="1">
    <source>
        <dbReference type="Pfam" id="PF01408"/>
    </source>
</evidence>
<dbReference type="InterPro" id="IPR000683">
    <property type="entry name" value="Gfo/Idh/MocA-like_OxRdtase_N"/>
</dbReference>
<dbReference type="InterPro" id="IPR036291">
    <property type="entry name" value="NAD(P)-bd_dom_sf"/>
</dbReference>
<feature type="domain" description="Gfo/Idh/MocA-like oxidoreductase bacterial type C-terminal" evidence="2">
    <location>
        <begin position="208"/>
        <end position="275"/>
    </location>
</feature>
<feature type="domain" description="Gfo/Idh/MocA-like oxidoreductase bacterial type C-terminal" evidence="2">
    <location>
        <begin position="373"/>
        <end position="442"/>
    </location>
</feature>
<gene>
    <name evidence="3" type="ORF">GCM10023143_34200</name>
</gene>
<keyword evidence="4" id="KW-1185">Reference proteome</keyword>
<dbReference type="SUPFAM" id="SSF55347">
    <property type="entry name" value="Glyceraldehyde-3-phosphate dehydrogenase-like, C-terminal domain"/>
    <property type="match status" value="1"/>
</dbReference>
<dbReference type="PANTHER" id="PTHR43818:SF5">
    <property type="entry name" value="OXIDOREDUCTASE FAMILY PROTEIN"/>
    <property type="match status" value="1"/>
</dbReference>
<proteinExistence type="predicted"/>
<dbReference type="EMBL" id="BAABFN010000022">
    <property type="protein sequence ID" value="GAA4320195.1"/>
    <property type="molecule type" value="Genomic_DNA"/>
</dbReference>
<dbReference type="Pfam" id="PF01408">
    <property type="entry name" value="GFO_IDH_MocA"/>
    <property type="match status" value="1"/>
</dbReference>
<reference evidence="4" key="1">
    <citation type="journal article" date="2019" name="Int. J. Syst. Evol. Microbiol.">
        <title>The Global Catalogue of Microorganisms (GCM) 10K type strain sequencing project: providing services to taxonomists for standard genome sequencing and annotation.</title>
        <authorList>
            <consortium name="The Broad Institute Genomics Platform"/>
            <consortium name="The Broad Institute Genome Sequencing Center for Infectious Disease"/>
            <person name="Wu L."/>
            <person name="Ma J."/>
        </authorList>
    </citation>
    <scope>NUCLEOTIDE SEQUENCE [LARGE SCALE GENOMIC DNA]</scope>
    <source>
        <strain evidence="4">JCM 17664</strain>
    </source>
</reference>
<accession>A0ABP8G9M6</accession>
<feature type="domain" description="Gfo/Idh/MocA-like oxidoreductase N-terminal" evidence="1">
    <location>
        <begin position="44"/>
        <end position="165"/>
    </location>
</feature>
<evidence type="ECO:0000313" key="3">
    <source>
        <dbReference type="EMBL" id="GAA4320195.1"/>
    </source>
</evidence>
<dbReference type="InterPro" id="IPR050463">
    <property type="entry name" value="Gfo/Idh/MocA_oxidrdct_glycsds"/>
</dbReference>
<organism evidence="3 4">
    <name type="scientific">Compostibacter hankyongensis</name>
    <dbReference type="NCBI Taxonomy" id="1007089"/>
    <lineage>
        <taxon>Bacteria</taxon>
        <taxon>Pseudomonadati</taxon>
        <taxon>Bacteroidota</taxon>
        <taxon>Chitinophagia</taxon>
        <taxon>Chitinophagales</taxon>
        <taxon>Chitinophagaceae</taxon>
        <taxon>Compostibacter</taxon>
    </lineage>
</organism>
<evidence type="ECO:0000313" key="4">
    <source>
        <dbReference type="Proteomes" id="UP001501207"/>
    </source>
</evidence>
<dbReference type="Gene3D" id="3.30.360.10">
    <property type="entry name" value="Dihydrodipicolinate Reductase, domain 2"/>
    <property type="match status" value="1"/>
</dbReference>
<dbReference type="RefSeq" id="WP_344981669.1">
    <property type="nucleotide sequence ID" value="NZ_BAABFN010000022.1"/>
</dbReference>
<dbReference type="Proteomes" id="UP001501207">
    <property type="component" value="Unassembled WGS sequence"/>
</dbReference>
<dbReference type="PROSITE" id="PS51318">
    <property type="entry name" value="TAT"/>
    <property type="match status" value="1"/>
</dbReference>
<dbReference type="Pfam" id="PF19051">
    <property type="entry name" value="GFO_IDH_MocA_C2"/>
    <property type="match status" value="2"/>
</dbReference>
<dbReference type="InterPro" id="IPR006311">
    <property type="entry name" value="TAT_signal"/>
</dbReference>
<sequence length="446" mass="50034">MENTRRDFIKKTMAASAAVSLGGILPGFSAGSYANIIGANERIQVGFMGVNSRGYALSDNYARQKSCQIRYICDVDSRAADKAIANVRKFGHTPQKETDFRKALDDKSLDAMVIATPDHWHAPAGILACKAGKHVYLEKPCSHNPHEGELMVAAAKKYNRVVQMGDQRRSWPNVIKAIEEVKGGTIGRAYFAKGWYTNNRDAIGIGKETAVPSWLDYDLWQGPAPRRPYKDNILHYNWHWFWHWGTGEALNNGTHMVDLIRWGLDADYPIRVTSAGGRYRYKDDWETPDTQSITVEFPNNTFLEWEGRSCNGRTIEGSSVGVIFYGEKGSLMIGGGNEYKIYDLKNKLIKEVKNDMAIDPRNRMNPSQALDALHIQNFFDGIKNGARLNSDVEGGHKSTLLVQLGNIAVRSGNTLNIDASNGHIKDDPKAQQLWQRQYEPGWEPKL</sequence>
<dbReference type="PANTHER" id="PTHR43818">
    <property type="entry name" value="BCDNA.GH03377"/>
    <property type="match status" value="1"/>
</dbReference>